<organism evidence="2 3">
    <name type="scientific">Dissostichus mawsoni</name>
    <name type="common">Antarctic cod</name>
    <dbReference type="NCBI Taxonomy" id="36200"/>
    <lineage>
        <taxon>Eukaryota</taxon>
        <taxon>Metazoa</taxon>
        <taxon>Chordata</taxon>
        <taxon>Craniata</taxon>
        <taxon>Vertebrata</taxon>
        <taxon>Euteleostomi</taxon>
        <taxon>Actinopterygii</taxon>
        <taxon>Neopterygii</taxon>
        <taxon>Teleostei</taxon>
        <taxon>Neoteleostei</taxon>
        <taxon>Acanthomorphata</taxon>
        <taxon>Eupercaria</taxon>
        <taxon>Perciformes</taxon>
        <taxon>Notothenioidei</taxon>
        <taxon>Nototheniidae</taxon>
        <taxon>Dissostichus</taxon>
    </lineage>
</organism>
<dbReference type="AlphaFoldDB" id="A0A7J5YMU0"/>
<evidence type="ECO:0000256" key="1">
    <source>
        <dbReference type="SAM" id="MobiDB-lite"/>
    </source>
</evidence>
<name>A0A7J5YMU0_DISMA</name>
<accession>A0A7J5YMU0</accession>
<evidence type="ECO:0000313" key="3">
    <source>
        <dbReference type="Proteomes" id="UP000518266"/>
    </source>
</evidence>
<proteinExistence type="predicted"/>
<dbReference type="EMBL" id="JAAKFY010000011">
    <property type="protein sequence ID" value="KAF3850261.1"/>
    <property type="molecule type" value="Genomic_DNA"/>
</dbReference>
<evidence type="ECO:0000313" key="2">
    <source>
        <dbReference type="EMBL" id="KAF3850261.1"/>
    </source>
</evidence>
<feature type="region of interest" description="Disordered" evidence="1">
    <location>
        <begin position="35"/>
        <end position="56"/>
    </location>
</feature>
<keyword evidence="3" id="KW-1185">Reference proteome</keyword>
<reference evidence="2 3" key="1">
    <citation type="submission" date="2020-03" db="EMBL/GenBank/DDBJ databases">
        <title>Dissostichus mawsoni Genome sequencing and assembly.</title>
        <authorList>
            <person name="Park H."/>
        </authorList>
    </citation>
    <scope>NUCLEOTIDE SEQUENCE [LARGE SCALE GENOMIC DNA]</scope>
    <source>
        <strain evidence="2">DM0001</strain>
        <tissue evidence="2">Muscle</tissue>
    </source>
</reference>
<protein>
    <submittedName>
        <fullName evidence="2">Uncharacterized protein</fullName>
    </submittedName>
</protein>
<comment type="caution">
    <text evidence="2">The sequence shown here is derived from an EMBL/GenBank/DDBJ whole genome shotgun (WGS) entry which is preliminary data.</text>
</comment>
<dbReference type="Proteomes" id="UP000518266">
    <property type="component" value="Unassembled WGS sequence"/>
</dbReference>
<sequence>MFTHTALTDPDRKIRKVVARFFLICLVAVEPHDYSSGRYKKDQTPPSSSSSSSSFLPPTLRVLRQDATCSFRKTTFIPECLWGCRRSVKSAKSNA</sequence>
<gene>
    <name evidence="2" type="ORF">F7725_019980</name>
</gene>